<reference evidence="7" key="4">
    <citation type="submission" date="2019-03" db="UniProtKB">
        <authorList>
            <consortium name="EnsemblPlants"/>
        </authorList>
    </citation>
    <scope>IDENTIFICATION</scope>
</reference>
<evidence type="ECO:0000256" key="1">
    <source>
        <dbReference type="ARBA" id="ARBA00022723"/>
    </source>
</evidence>
<dbReference type="InterPro" id="IPR011016">
    <property type="entry name" value="Znf_RING-CH"/>
</dbReference>
<dbReference type="EnsemblPlants" id="AET1Gv21019300.1">
    <property type="protein sequence ID" value="AET1Gv21019300.1"/>
    <property type="gene ID" value="AET1Gv21019300"/>
</dbReference>
<feature type="transmembrane region" description="Helical" evidence="5">
    <location>
        <begin position="601"/>
        <end position="617"/>
    </location>
</feature>
<feature type="transmembrane region" description="Helical" evidence="5">
    <location>
        <begin position="299"/>
        <end position="320"/>
    </location>
</feature>
<feature type="transmembrane region" description="Helical" evidence="5">
    <location>
        <begin position="375"/>
        <end position="392"/>
    </location>
</feature>
<evidence type="ECO:0000313" key="8">
    <source>
        <dbReference type="Proteomes" id="UP000015105"/>
    </source>
</evidence>
<feature type="transmembrane region" description="Helical" evidence="5">
    <location>
        <begin position="326"/>
        <end position="354"/>
    </location>
</feature>
<proteinExistence type="predicted"/>
<dbReference type="Pfam" id="PF23113">
    <property type="entry name" value="MARCHF6_C"/>
    <property type="match status" value="1"/>
</dbReference>
<feature type="transmembrane region" description="Helical" evidence="5">
    <location>
        <begin position="211"/>
        <end position="237"/>
    </location>
</feature>
<keyword evidence="2" id="KW-0863">Zinc-finger</keyword>
<dbReference type="Gene3D" id="3.30.40.10">
    <property type="entry name" value="Zinc/RING finger domain, C3HC4 (zinc finger)"/>
    <property type="match status" value="1"/>
</dbReference>
<reference evidence="8" key="2">
    <citation type="journal article" date="2017" name="Nat. Plants">
        <title>The Aegilops tauschii genome reveals multiple impacts of transposons.</title>
        <authorList>
            <person name="Zhao G."/>
            <person name="Zou C."/>
            <person name="Li K."/>
            <person name="Wang K."/>
            <person name="Li T."/>
            <person name="Gao L."/>
            <person name="Zhang X."/>
            <person name="Wang H."/>
            <person name="Yang Z."/>
            <person name="Liu X."/>
            <person name="Jiang W."/>
            <person name="Mao L."/>
            <person name="Kong X."/>
            <person name="Jiao Y."/>
            <person name="Jia J."/>
        </authorList>
    </citation>
    <scope>NUCLEOTIDE SEQUENCE [LARGE SCALE GENOMIC DNA]</scope>
    <source>
        <strain evidence="8">cv. AL8/78</strain>
    </source>
</reference>
<feature type="transmembrane region" description="Helical" evidence="5">
    <location>
        <begin position="443"/>
        <end position="465"/>
    </location>
</feature>
<evidence type="ECO:0000256" key="2">
    <source>
        <dbReference type="ARBA" id="ARBA00022771"/>
    </source>
</evidence>
<dbReference type="STRING" id="200361.A0A453A314"/>
<keyword evidence="5" id="KW-0472">Membrane</keyword>
<evidence type="ECO:0000256" key="4">
    <source>
        <dbReference type="SAM" id="MobiDB-lite"/>
    </source>
</evidence>
<feature type="transmembrane region" description="Helical" evidence="5">
    <location>
        <begin position="560"/>
        <end position="580"/>
    </location>
</feature>
<keyword evidence="5" id="KW-0812">Transmembrane</keyword>
<evidence type="ECO:0000313" key="7">
    <source>
        <dbReference type="EnsemblPlants" id="AET1Gv21019300.1"/>
    </source>
</evidence>
<dbReference type="Proteomes" id="UP000015105">
    <property type="component" value="Chromosome 1D"/>
</dbReference>
<accession>A0A453A314</accession>
<feature type="compositionally biased region" description="Acidic residues" evidence="4">
    <location>
        <begin position="21"/>
        <end position="30"/>
    </location>
</feature>
<evidence type="ECO:0000256" key="5">
    <source>
        <dbReference type="SAM" id="Phobius"/>
    </source>
</evidence>
<keyword evidence="3" id="KW-0862">Zinc</keyword>
<feature type="domain" description="RING-CH-type" evidence="6">
    <location>
        <begin position="31"/>
        <end position="92"/>
    </location>
</feature>
<reference evidence="7" key="5">
    <citation type="journal article" date="2021" name="G3 (Bethesda)">
        <title>Aegilops tauschii genome assembly Aet v5.0 features greater sequence contiguity and improved annotation.</title>
        <authorList>
            <person name="Wang L."/>
            <person name="Zhu T."/>
            <person name="Rodriguez J.C."/>
            <person name="Deal K.R."/>
            <person name="Dubcovsky J."/>
            <person name="McGuire P.E."/>
            <person name="Lux T."/>
            <person name="Spannagl M."/>
            <person name="Mayer K.F.X."/>
            <person name="Baldrich P."/>
            <person name="Meyers B.C."/>
            <person name="Huo N."/>
            <person name="Gu Y.Q."/>
            <person name="Zhou H."/>
            <person name="Devos K.M."/>
            <person name="Bennetzen J.L."/>
            <person name="Unver T."/>
            <person name="Budak H."/>
            <person name="Gulick P.J."/>
            <person name="Galiba G."/>
            <person name="Kalapos B."/>
            <person name="Nelson D.R."/>
            <person name="Li P."/>
            <person name="You F.M."/>
            <person name="Luo M.C."/>
            <person name="Dvorak J."/>
        </authorList>
    </citation>
    <scope>NUCLEOTIDE SEQUENCE [LARGE SCALE GENOMIC DNA]</scope>
    <source>
        <strain evidence="7">cv. AL8/78</strain>
    </source>
</reference>
<dbReference type="InterPro" id="IPR013083">
    <property type="entry name" value="Znf_RING/FYVE/PHD"/>
</dbReference>
<dbReference type="PROSITE" id="PS51292">
    <property type="entry name" value="ZF_RING_CH"/>
    <property type="match status" value="1"/>
</dbReference>
<evidence type="ECO:0000256" key="3">
    <source>
        <dbReference type="ARBA" id="ARBA00022833"/>
    </source>
</evidence>
<dbReference type="Gramene" id="AET1Gv21019300.1">
    <property type="protein sequence ID" value="AET1Gv21019300.1"/>
    <property type="gene ID" value="AET1Gv21019300"/>
</dbReference>
<reference evidence="7" key="3">
    <citation type="journal article" date="2017" name="Nature">
        <title>Genome sequence of the progenitor of the wheat D genome Aegilops tauschii.</title>
        <authorList>
            <person name="Luo M.C."/>
            <person name="Gu Y.Q."/>
            <person name="Puiu D."/>
            <person name="Wang H."/>
            <person name="Twardziok S.O."/>
            <person name="Deal K.R."/>
            <person name="Huo N."/>
            <person name="Zhu T."/>
            <person name="Wang L."/>
            <person name="Wang Y."/>
            <person name="McGuire P.E."/>
            <person name="Liu S."/>
            <person name="Long H."/>
            <person name="Ramasamy R.K."/>
            <person name="Rodriguez J.C."/>
            <person name="Van S.L."/>
            <person name="Yuan L."/>
            <person name="Wang Z."/>
            <person name="Xia Z."/>
            <person name="Xiao L."/>
            <person name="Anderson O.D."/>
            <person name="Ouyang S."/>
            <person name="Liang Y."/>
            <person name="Zimin A.V."/>
            <person name="Pertea G."/>
            <person name="Qi P."/>
            <person name="Bennetzen J.L."/>
            <person name="Dai X."/>
            <person name="Dawson M.W."/>
            <person name="Muller H.G."/>
            <person name="Kugler K."/>
            <person name="Rivarola-Duarte L."/>
            <person name="Spannagl M."/>
            <person name="Mayer K.F.X."/>
            <person name="Lu F.H."/>
            <person name="Bevan M.W."/>
            <person name="Leroy P."/>
            <person name="Li P."/>
            <person name="You F.M."/>
            <person name="Sun Q."/>
            <person name="Liu Z."/>
            <person name="Lyons E."/>
            <person name="Wicker T."/>
            <person name="Salzberg S.L."/>
            <person name="Devos K.M."/>
            <person name="Dvorak J."/>
        </authorList>
    </citation>
    <scope>NUCLEOTIDE SEQUENCE [LARGE SCALE GENOMIC DNA]</scope>
    <source>
        <strain evidence="7">cv. AL8/78</strain>
    </source>
</reference>
<keyword evidence="1" id="KW-0479">Metal-binding</keyword>
<sequence length="812" mass="91185">VRVPPPMATAAADPAPPEMALPEEDHPEDISDDAEEELCRICFCPGVAGRPLRHPCACQGTIGHVHDECQLKWFATRHQRRCQVCRYEMTTLPLFAEDAPARLPLSEFMAGLPGKLMSLLLPVFLIACVCRETAHHLTNFSSWHLVLTRSFPQPRGLLSLSLSTTSIVARAVLSVVLAQMYVPFAVAPFTRWVERLGNRCQGIRGIDALHVLALLIVQACWVVLIADMAIACIFGFLPFSLGRINLWCMSPFNIANVGEVNPYISTASTILVGYIFLFTTGVSYVGLITFHQYLGGKPLMIAIFCRRLSGIFFSGITILFPRLPGIFFGGVLNLITVANIGVNILYTFILHPLFIGWLLDICTSKMFGATMSQRLKLLIASSSATTAVHWFIGHTFLCLRPRFFTIIQKMLKPRIMISFVRHNVHEPFYIFYFKKLPGLSVDITFIALLILIPSKIVVHLAPKLFPLNITYFDYPAMGTSFWQGPLYYTELLSGVLYLKFLIESTVLYLEWLVPRVGYYWFVIAGKPLLDVILPDEQPESTDEVTVKRVFVVVQTIPQAVLSWLVVVICNTAMLFFSISIGRTLLSAIPELLVDQMKSNDLFAIAIGFGVISFTIAASRDAFVCMTYGGTRLVALKIHVIFFLWVFFIPLLIGLLVDLSLLSPFIMPGPGNDIPVLNFFCTWSLGRLVQNYGTKLGRSFELRGNLPFYAYFIDKCWSRKLLLGDLAATTYKQELLSFSMELLTALAIPYVLSKEVFPRLGYSAVNSTVHHAAWLYSFALCVLCYLAKESYNKLHDSIWEDRYIVGQRLEDVD</sequence>
<feature type="transmembrane region" description="Helical" evidence="5">
    <location>
        <begin position="167"/>
        <end position="190"/>
    </location>
</feature>
<dbReference type="GO" id="GO:0008270">
    <property type="term" value="F:zinc ion binding"/>
    <property type="evidence" value="ECO:0007669"/>
    <property type="project" value="UniProtKB-KW"/>
</dbReference>
<dbReference type="PANTHER" id="PTHR13145:SF1">
    <property type="entry name" value="RING-CH-TYPE DOMAIN-CONTAINING PROTEIN"/>
    <property type="match status" value="1"/>
</dbReference>
<dbReference type="Pfam" id="PF12906">
    <property type="entry name" value="RINGv"/>
    <property type="match status" value="1"/>
</dbReference>
<dbReference type="GO" id="GO:0005789">
    <property type="term" value="C:endoplasmic reticulum membrane"/>
    <property type="evidence" value="ECO:0007669"/>
    <property type="project" value="TreeGrafter"/>
</dbReference>
<dbReference type="SUPFAM" id="SSF57850">
    <property type="entry name" value="RING/U-box"/>
    <property type="match status" value="1"/>
</dbReference>
<dbReference type="SMART" id="SM00744">
    <property type="entry name" value="RINGv"/>
    <property type="match status" value="1"/>
</dbReference>
<dbReference type="AlphaFoldDB" id="A0A453A314"/>
<protein>
    <recommendedName>
        <fullName evidence="6">RING-CH-type domain-containing protein</fullName>
    </recommendedName>
</protein>
<feature type="transmembrane region" description="Helical" evidence="5">
    <location>
        <begin position="637"/>
        <end position="656"/>
    </location>
</feature>
<feature type="region of interest" description="Disordered" evidence="4">
    <location>
        <begin position="1"/>
        <end position="30"/>
    </location>
</feature>
<feature type="transmembrane region" description="Helical" evidence="5">
    <location>
        <begin position="263"/>
        <end position="287"/>
    </location>
</feature>
<organism evidence="7 8">
    <name type="scientific">Aegilops tauschii subsp. strangulata</name>
    <name type="common">Goatgrass</name>
    <dbReference type="NCBI Taxonomy" id="200361"/>
    <lineage>
        <taxon>Eukaryota</taxon>
        <taxon>Viridiplantae</taxon>
        <taxon>Streptophyta</taxon>
        <taxon>Embryophyta</taxon>
        <taxon>Tracheophyta</taxon>
        <taxon>Spermatophyta</taxon>
        <taxon>Magnoliopsida</taxon>
        <taxon>Liliopsida</taxon>
        <taxon>Poales</taxon>
        <taxon>Poaceae</taxon>
        <taxon>BOP clade</taxon>
        <taxon>Pooideae</taxon>
        <taxon>Triticodae</taxon>
        <taxon>Triticeae</taxon>
        <taxon>Triticinae</taxon>
        <taxon>Aegilops</taxon>
    </lineage>
</organism>
<reference evidence="8" key="1">
    <citation type="journal article" date="2014" name="Science">
        <title>Ancient hybridizations among the ancestral genomes of bread wheat.</title>
        <authorList>
            <consortium name="International Wheat Genome Sequencing Consortium,"/>
            <person name="Marcussen T."/>
            <person name="Sandve S.R."/>
            <person name="Heier L."/>
            <person name="Spannagl M."/>
            <person name="Pfeifer M."/>
            <person name="Jakobsen K.S."/>
            <person name="Wulff B.B."/>
            <person name="Steuernagel B."/>
            <person name="Mayer K.F."/>
            <person name="Olsen O.A."/>
        </authorList>
    </citation>
    <scope>NUCLEOTIDE SEQUENCE [LARGE SCALE GENOMIC DNA]</scope>
    <source>
        <strain evidence="8">cv. AL8/78</strain>
    </source>
</reference>
<evidence type="ECO:0000259" key="6">
    <source>
        <dbReference type="PROSITE" id="PS51292"/>
    </source>
</evidence>
<keyword evidence="5" id="KW-1133">Transmembrane helix</keyword>
<name>A0A453A314_AEGTS</name>
<keyword evidence="8" id="KW-1185">Reference proteome</keyword>
<dbReference type="InterPro" id="IPR056521">
    <property type="entry name" value="MARCHF6-like_C"/>
</dbReference>
<dbReference type="GO" id="GO:0036503">
    <property type="term" value="P:ERAD pathway"/>
    <property type="evidence" value="ECO:0007669"/>
    <property type="project" value="TreeGrafter"/>
</dbReference>
<dbReference type="PANTHER" id="PTHR13145">
    <property type="entry name" value="SSM4 PROTEIN"/>
    <property type="match status" value="1"/>
</dbReference>